<accession>A0A397WBX4</accession>
<organism evidence="1 2">
    <name type="scientific">Phocaeicola vulgatus</name>
    <name type="common">Bacteroides vulgatus</name>
    <dbReference type="NCBI Taxonomy" id="821"/>
    <lineage>
        <taxon>Bacteria</taxon>
        <taxon>Pseudomonadati</taxon>
        <taxon>Bacteroidota</taxon>
        <taxon>Bacteroidia</taxon>
        <taxon>Bacteroidales</taxon>
        <taxon>Bacteroidaceae</taxon>
        <taxon>Phocaeicola</taxon>
    </lineage>
</organism>
<dbReference type="AlphaFoldDB" id="A0A397WBX4"/>
<proteinExistence type="predicted"/>
<evidence type="ECO:0000313" key="1">
    <source>
        <dbReference type="EMBL" id="TSE47172.1"/>
    </source>
</evidence>
<name>A0A397WBX4_PHOVU</name>
<reference evidence="1 2" key="1">
    <citation type="journal article" date="2019" name="Nat. Commun.">
        <title>Gram positive-like bacteriocins with broad spectrum anti-Bacteroidales activity encoded on mobile elements of the human gut microbiota.</title>
        <authorList>
            <person name="Bechon N."/>
            <person name="Coyne M.J.Jr."/>
            <person name="Laclare-Mceneany V."/>
            <person name="Chatzidaki-Livanis M."/>
            <person name="Ghigo J.-M."/>
            <person name="Comstock L.E."/>
        </authorList>
    </citation>
    <scope>NUCLEOTIDE SEQUENCE [LARGE SCALE GENOMIC DNA]</scope>
    <source>
        <strain evidence="1 2">CL01T12C17</strain>
    </source>
</reference>
<dbReference type="EMBL" id="RWHZ01000063">
    <property type="protein sequence ID" value="TSE47172.1"/>
    <property type="molecule type" value="Genomic_DNA"/>
</dbReference>
<sequence>MNALNELLEHEQYISRQVNTFLILCWNVSMSFHSFISGLYADRIYVSMAFMELLRILAKENERKLPYF</sequence>
<protein>
    <submittedName>
        <fullName evidence="1">Uncharacterized protein</fullName>
    </submittedName>
</protein>
<evidence type="ECO:0000313" key="2">
    <source>
        <dbReference type="Proteomes" id="UP000408523"/>
    </source>
</evidence>
<comment type="caution">
    <text evidence="1">The sequence shown here is derived from an EMBL/GenBank/DDBJ whole genome shotgun (WGS) entry which is preliminary data.</text>
</comment>
<dbReference type="Proteomes" id="UP000408523">
    <property type="component" value="Unassembled WGS sequence"/>
</dbReference>
<gene>
    <name evidence="1" type="ORF">EH214_03587</name>
</gene>